<keyword evidence="2" id="KW-1185">Reference proteome</keyword>
<dbReference type="AlphaFoldDB" id="A0A9X0WGX8"/>
<dbReference type="SUPFAM" id="SSF46689">
    <property type="entry name" value="Homeodomain-like"/>
    <property type="match status" value="1"/>
</dbReference>
<evidence type="ECO:0000313" key="2">
    <source>
        <dbReference type="Proteomes" id="UP001138802"/>
    </source>
</evidence>
<organism evidence="1 2">
    <name type="scientific">Thiocapsa imhoffii</name>
    <dbReference type="NCBI Taxonomy" id="382777"/>
    <lineage>
        <taxon>Bacteria</taxon>
        <taxon>Pseudomonadati</taxon>
        <taxon>Pseudomonadota</taxon>
        <taxon>Gammaproteobacteria</taxon>
        <taxon>Chromatiales</taxon>
        <taxon>Chromatiaceae</taxon>
        <taxon>Thiocapsa</taxon>
    </lineage>
</organism>
<gene>
    <name evidence="1" type="ORF">CKO25_06635</name>
</gene>
<comment type="caution">
    <text evidence="1">The sequence shown here is derived from an EMBL/GenBank/DDBJ whole genome shotgun (WGS) entry which is preliminary data.</text>
</comment>
<dbReference type="PANTHER" id="PTHR34849">
    <property type="entry name" value="SSL5025 PROTEIN"/>
    <property type="match status" value="1"/>
</dbReference>
<sequence>MKAADEDGVWFKDRDARITVHPDLCNGRPTIRGLRITVETIIGLLSAGESPDQILRQYPSLEPADIDACITFAMDLQAHRVRLRGLSNTSTKPHDISDLFGKVQIDLDYNYKALRQAAGHPASRVAGTGRPDSPVS</sequence>
<dbReference type="InterPro" id="IPR007367">
    <property type="entry name" value="DUF433"/>
</dbReference>
<dbReference type="PANTHER" id="PTHR34849:SF3">
    <property type="entry name" value="SSR2962 PROTEIN"/>
    <property type="match status" value="1"/>
</dbReference>
<evidence type="ECO:0008006" key="3">
    <source>
        <dbReference type="Google" id="ProtNLM"/>
    </source>
</evidence>
<accession>A0A9X0WGX8</accession>
<protein>
    <recommendedName>
        <fullName evidence="3">DUF433 domain-containing protein</fullName>
    </recommendedName>
</protein>
<reference evidence="1 2" key="1">
    <citation type="journal article" date="2020" name="Microorganisms">
        <title>Osmotic Adaptation and Compatible Solute Biosynthesis of Phototrophic Bacteria as Revealed from Genome Analyses.</title>
        <authorList>
            <person name="Imhoff J.F."/>
            <person name="Rahn T."/>
            <person name="Kunzel S."/>
            <person name="Keller A."/>
            <person name="Neulinger S.C."/>
        </authorList>
    </citation>
    <scope>NUCLEOTIDE SEQUENCE [LARGE SCALE GENOMIC DNA]</scope>
    <source>
        <strain evidence="1 2">DSM 21303</strain>
    </source>
</reference>
<dbReference type="Pfam" id="PF04255">
    <property type="entry name" value="DUF433"/>
    <property type="match status" value="1"/>
</dbReference>
<dbReference type="Gene3D" id="1.10.10.10">
    <property type="entry name" value="Winged helix-like DNA-binding domain superfamily/Winged helix DNA-binding domain"/>
    <property type="match status" value="1"/>
</dbReference>
<dbReference type="RefSeq" id="WP_200387139.1">
    <property type="nucleotide sequence ID" value="NZ_NRSD01000005.1"/>
</dbReference>
<proteinExistence type="predicted"/>
<dbReference type="InterPro" id="IPR036388">
    <property type="entry name" value="WH-like_DNA-bd_sf"/>
</dbReference>
<evidence type="ECO:0000313" key="1">
    <source>
        <dbReference type="EMBL" id="MBK1644336.1"/>
    </source>
</evidence>
<name>A0A9X0WGX8_9GAMM</name>
<dbReference type="Proteomes" id="UP001138802">
    <property type="component" value="Unassembled WGS sequence"/>
</dbReference>
<dbReference type="EMBL" id="NRSD01000005">
    <property type="protein sequence ID" value="MBK1644336.1"/>
    <property type="molecule type" value="Genomic_DNA"/>
</dbReference>
<dbReference type="InterPro" id="IPR009057">
    <property type="entry name" value="Homeodomain-like_sf"/>
</dbReference>